<dbReference type="EMBL" id="MK411820">
    <property type="protein sequence ID" value="QBG78739.1"/>
    <property type="molecule type" value="Genomic_DNA"/>
</dbReference>
<dbReference type="Pfam" id="PF23844">
    <property type="entry name" value="NCTSP_N"/>
    <property type="match status" value="1"/>
</dbReference>
<reference evidence="3 4" key="1">
    <citation type="submission" date="2019-01" db="EMBL/GenBank/DDBJ databases">
        <authorList>
            <person name="Yuan Y."/>
            <person name="Xu Y."/>
        </authorList>
    </citation>
    <scope>NUCLEOTIDE SEQUENCE [LARGE SCALE GENOMIC DNA]</scope>
</reference>
<evidence type="ECO:0000313" key="4">
    <source>
        <dbReference type="Proteomes" id="UP000291908"/>
    </source>
</evidence>
<proteinExistence type="predicted"/>
<feature type="domain" description="Non-contractile tail sheath N-terminal" evidence="1">
    <location>
        <begin position="18"/>
        <end position="89"/>
    </location>
</feature>
<protein>
    <submittedName>
        <fullName evidence="3">Putative capsid and scaffold protein</fullName>
    </submittedName>
</protein>
<name>A0A481S240_9CAUD</name>
<gene>
    <name evidence="3" type="ORF">vBAbaSD0_45</name>
</gene>
<dbReference type="Proteomes" id="UP000291908">
    <property type="component" value="Genome"/>
</dbReference>
<evidence type="ECO:0000313" key="3">
    <source>
        <dbReference type="EMBL" id="QBG78739.1"/>
    </source>
</evidence>
<dbReference type="Pfam" id="PF23845">
    <property type="entry name" value="TIM-barrel_NCTSP"/>
    <property type="match status" value="1"/>
</dbReference>
<evidence type="ECO:0000259" key="2">
    <source>
        <dbReference type="Pfam" id="PF23845"/>
    </source>
</evidence>
<dbReference type="InterPro" id="IPR057102">
    <property type="entry name" value="NCTSP_N"/>
</dbReference>
<evidence type="ECO:0000259" key="1">
    <source>
        <dbReference type="Pfam" id="PF23844"/>
    </source>
</evidence>
<sequence length="903" mass="102411">MAFSSAYCDTLPPANTTIQRFDARYWHLDFPLTAICTIVSESETEFEVNCEFRSNRDLAGILWTSRDKFGHPVLSYIEDKNYSGVKLGFVANPTDPYGFTVTFSSSGGGQVYRLFPYKINGTKLVSDVTDSRFQGNGTGLSFEVSDVFPNGAPALNAGEHYFVIDFDNIFLGYNYEKEKVDPTTIDQLFISITPPTFGLGANATLKSAGRLEYWFDVLKIYATEDISYWTIENVNPNVRLGKGDVLQASIAQPTEYDGQAADKANPAAFYFYEQQIINIPVTEWEGDGTTTRRIKIDGGGYKGACFIGSRASAVSLTKDTAIGNESILFKMRGISTTGSRRLIGRRFYPQPVHDMEMTSGYDDTYNITPYRQVDNTYNLGYRGHFTIYMGMSHYFKAFSTGGSTDFINKVTKDAAEPLNYPTQVWCRNLFEQMQIYGYTFIWSTSYEILNSYMPEEWKQRDAYGRPALSGWVPPSSFIVITNTEVLEYMGRVIKHGLKLLDEAGINKLMFQIGEPWWWDGSYSNGAPCIYDELTKSTYKAETGNDVPEPYYTDYRQPITPEQLPYLQWLGDKLGQSTNYIRDRVKEAYPTSEATLLFFTPQIMNPTSEFLRIINFPINYWIYPNYDFVQIEDYDWIINGELDLLPLTLEAATVKLGYPLSVVHYFIGFVNSAYQTWVWASCNIAARNAIEWQIPYIYVWAYPQVIRDGILYDDTVIGDQPAVQPPLPPLRQIEHIDDDILRPVYLIQIGDDIFVNSGDKNVTYGGHNYLAVASLGTIEPMIENMAGAESGWQMSLQGVPTLLVEEATENLRNKRVIMMLTLLDQSGYMITDPKVIGEGDIIDNNVQFENNTATISIRVRSGLSDWARASMARYSNNFQQLRYPDDDGFSFMSSMANLKLEWGE</sequence>
<feature type="domain" description="Non-contractile tail sheath TIM barrel" evidence="2">
    <location>
        <begin position="351"/>
        <end position="708"/>
    </location>
</feature>
<organism evidence="3 4">
    <name type="scientific">Acinetobacter phage vB_AbaS_D0</name>
    <dbReference type="NCBI Taxonomy" id="2510492"/>
    <lineage>
        <taxon>Viruses</taxon>
        <taxon>Duplodnaviria</taxon>
        <taxon>Heunggongvirae</taxon>
        <taxon>Uroviricota</taxon>
        <taxon>Caudoviricetes</taxon>
        <taxon>Lokivirus</taxon>
        <taxon>Lokivirus IMEAB3</taxon>
    </lineage>
</organism>
<accession>A0A481S240</accession>
<dbReference type="InterPro" id="IPR057122">
    <property type="entry name" value="TIM-barrel_NCTSP"/>
</dbReference>